<proteinExistence type="predicted"/>
<dbReference type="RefSeq" id="WP_147057719.1">
    <property type="nucleotide sequence ID" value="NZ_CP042437.1"/>
</dbReference>
<evidence type="ECO:0000256" key="1">
    <source>
        <dbReference type="SAM" id="Coils"/>
    </source>
</evidence>
<sequence length="906" mass="96217">MPDNGEEKILINVGLNTDEANQGIAALGQKIDAVGKKDLGSTSVKSYKFQIRDLTAELQKIEQVQGRNSQAFRDGAKELGRLKLAARDFKDQIEAYDPSNKLAGIANIAKGAAVGMTGAAGAMALFGLHGQKAEEVMLKLQGVLALSHFLGSLHEISSGWRSFINVLGLGATAAKAQTTEVVEGAVEQVAATEAVTVAISEQQIASERLAAANEAVNQLNLDSEAALLAIKAEGLDATIGMTGAEQAYLETMAAKTAAVAELTAAQTAYDATLAAGTAESVAASEANVAQAATQELVTVAEEASTVAAVGFGTALKAIGIGLVISLIAYLVSNWDSLKKSIDNLFPSLGGTKGLFKETMEVVFGLGNVLIKFLKIPIDEIIAGVKILIHALSGDFKAAVQDFKDGVSQIASDLNVVDNYKEGAAKKAAKYAEEERIARVNNEILANERIIKVRKALGEDVTALEIKNQQLKNSVLDKDADDYKQKLADGLSEITVIQNTAIKKRQDEAEKLRKAAQQKADALKKSELDKLKAGNDAASKIILGGLKSQREIELSDSSFKYKALIAIATKYGKDASQLREAQGIEEARINKKYADQIKDYLEKSDAETLNDFDKKRLEITKAAEAALKNATPVEKGKIIQSQTFQLGRVDSAEKYSDAADAAQLNETKVTDANRARVGKVQDSPEVQAQKEQAIRNAKLATLTAQYQKERDLAAYNYDKLAQLDADYQSKTHDLEDEATNAKIELAQKEKDAKLATLQVVGDALQGAADIAGKATVAGKVLAVASATISTYLSAVKAYESVVGIPYVGPILAPIAAATAVAAGFQSVKSILAVKVPGSTGGSGSAPSYSAPQINSTVLNQAQKGVQQVQVVNQPDPKKQEPVRAFVVEKDITSKQDRANYLDRQSTI</sequence>
<dbReference type="KEGG" id="mgk:FSB76_23480"/>
<name>A0A5B8W765_9SPHI</name>
<gene>
    <name evidence="2" type="ORF">FSB76_23480</name>
</gene>
<feature type="coiled-coil region" evidence="1">
    <location>
        <begin position="453"/>
        <end position="528"/>
    </location>
</feature>
<keyword evidence="1" id="KW-0175">Coiled coil</keyword>
<organism evidence="2 3">
    <name type="scientific">Mucilaginibacter ginsenosidivorax</name>
    <dbReference type="NCBI Taxonomy" id="862126"/>
    <lineage>
        <taxon>Bacteria</taxon>
        <taxon>Pseudomonadati</taxon>
        <taxon>Bacteroidota</taxon>
        <taxon>Sphingobacteriia</taxon>
        <taxon>Sphingobacteriales</taxon>
        <taxon>Sphingobacteriaceae</taxon>
        <taxon>Mucilaginibacter</taxon>
    </lineage>
</organism>
<dbReference type="Proteomes" id="UP000321362">
    <property type="component" value="Chromosome"/>
</dbReference>
<dbReference type="EMBL" id="CP042437">
    <property type="protein sequence ID" value="QEC78766.1"/>
    <property type="molecule type" value="Genomic_DNA"/>
</dbReference>
<dbReference type="AlphaFoldDB" id="A0A5B8W765"/>
<protein>
    <submittedName>
        <fullName evidence="2">Uncharacterized protein</fullName>
    </submittedName>
</protein>
<evidence type="ECO:0000313" key="2">
    <source>
        <dbReference type="EMBL" id="QEC78766.1"/>
    </source>
</evidence>
<dbReference type="OrthoDB" id="786948at2"/>
<reference evidence="2 3" key="1">
    <citation type="journal article" date="2013" name="J. Microbiol.">
        <title>Mucilaginibacter ginsenosidivorax sp. nov., with ginsenoside converting activity isolated from sediment.</title>
        <authorList>
            <person name="Kim J.K."/>
            <person name="Choi T.E."/>
            <person name="Liu Q.M."/>
            <person name="Park H.Y."/>
            <person name="Yi T.H."/>
            <person name="Yoon M.H."/>
            <person name="Kim S.C."/>
            <person name="Im W.T."/>
        </authorList>
    </citation>
    <scope>NUCLEOTIDE SEQUENCE [LARGE SCALE GENOMIC DNA]</scope>
    <source>
        <strain evidence="2 3">KHI28</strain>
    </source>
</reference>
<accession>A0A5B8W765</accession>
<keyword evidence="3" id="KW-1185">Reference proteome</keyword>
<evidence type="ECO:0000313" key="3">
    <source>
        <dbReference type="Proteomes" id="UP000321362"/>
    </source>
</evidence>